<dbReference type="InterPro" id="IPR036097">
    <property type="entry name" value="HisK_dim/P_sf"/>
</dbReference>
<dbReference type="Proteomes" id="UP000184074">
    <property type="component" value="Unassembled WGS sequence"/>
</dbReference>
<evidence type="ECO:0000256" key="13">
    <source>
        <dbReference type="ARBA" id="ARBA00023136"/>
    </source>
</evidence>
<dbReference type="RefSeq" id="WP_072902610.1">
    <property type="nucleotide sequence ID" value="NZ_FQXB01000007.1"/>
</dbReference>
<dbReference type="Pfam" id="PF00072">
    <property type="entry name" value="Response_reg"/>
    <property type="match status" value="1"/>
</dbReference>
<dbReference type="OrthoDB" id="9801651at2"/>
<dbReference type="Pfam" id="PF13426">
    <property type="entry name" value="PAS_9"/>
    <property type="match status" value="1"/>
</dbReference>
<feature type="domain" description="Response regulatory" evidence="18">
    <location>
        <begin position="605"/>
        <end position="722"/>
    </location>
</feature>
<keyword evidence="13 16" id="KW-0472">Membrane</keyword>
<keyword evidence="9 22" id="KW-0418">Kinase</keyword>
<evidence type="ECO:0000259" key="19">
    <source>
        <dbReference type="PROSITE" id="PS50112"/>
    </source>
</evidence>
<dbReference type="Pfam" id="PF00512">
    <property type="entry name" value="HisKA"/>
    <property type="match status" value="1"/>
</dbReference>
<evidence type="ECO:0000259" key="18">
    <source>
        <dbReference type="PROSITE" id="PS50110"/>
    </source>
</evidence>
<protein>
    <recommendedName>
        <fullName evidence="3">histidine kinase</fullName>
        <ecNumber evidence="3">2.7.13.3</ecNumber>
    </recommendedName>
</protein>
<dbReference type="NCBIfam" id="TIGR00229">
    <property type="entry name" value="sensory_box"/>
    <property type="match status" value="1"/>
</dbReference>
<feature type="modified residue" description="4-aspartylphosphate" evidence="15">
    <location>
        <position position="654"/>
    </location>
</feature>
<evidence type="ECO:0000313" key="22">
    <source>
        <dbReference type="EMBL" id="SHH41367.1"/>
    </source>
</evidence>
<dbReference type="Gene3D" id="3.30.450.20">
    <property type="entry name" value="PAS domain"/>
    <property type="match status" value="1"/>
</dbReference>
<dbReference type="InterPro" id="IPR000014">
    <property type="entry name" value="PAS"/>
</dbReference>
<dbReference type="InterPro" id="IPR005467">
    <property type="entry name" value="His_kinase_dom"/>
</dbReference>
<feature type="transmembrane region" description="Helical" evidence="16">
    <location>
        <begin position="182"/>
        <end position="202"/>
    </location>
</feature>
<dbReference type="PROSITE" id="PS50112">
    <property type="entry name" value="PAS"/>
    <property type="match status" value="1"/>
</dbReference>
<keyword evidence="4" id="KW-1003">Cell membrane</keyword>
<dbReference type="GO" id="GO:0005886">
    <property type="term" value="C:plasma membrane"/>
    <property type="evidence" value="ECO:0007669"/>
    <property type="project" value="UniProtKB-SubCell"/>
</dbReference>
<dbReference type="SMART" id="SM00448">
    <property type="entry name" value="REC"/>
    <property type="match status" value="1"/>
</dbReference>
<dbReference type="SUPFAM" id="SSF55874">
    <property type="entry name" value="ATPase domain of HSP90 chaperone/DNA topoisomerase II/histidine kinase"/>
    <property type="match status" value="1"/>
</dbReference>
<feature type="domain" description="HPt" evidence="21">
    <location>
        <begin position="739"/>
        <end position="830"/>
    </location>
</feature>
<organism evidence="22 23">
    <name type="scientific">Cognatiyoonia sediminum</name>
    <dbReference type="NCBI Taxonomy" id="1508389"/>
    <lineage>
        <taxon>Bacteria</taxon>
        <taxon>Pseudomonadati</taxon>
        <taxon>Pseudomonadota</taxon>
        <taxon>Alphaproteobacteria</taxon>
        <taxon>Rhodobacterales</taxon>
        <taxon>Paracoccaceae</taxon>
        <taxon>Cognatiyoonia</taxon>
    </lineage>
</organism>
<reference evidence="22 23" key="1">
    <citation type="submission" date="2016-11" db="EMBL/GenBank/DDBJ databases">
        <authorList>
            <person name="Jaros S."/>
            <person name="Januszkiewicz K."/>
            <person name="Wedrychowicz H."/>
        </authorList>
    </citation>
    <scope>NUCLEOTIDE SEQUENCE [LARGE SCALE GENOMIC DNA]</scope>
    <source>
        <strain evidence="22 23">DSM 28715</strain>
    </source>
</reference>
<evidence type="ECO:0000256" key="6">
    <source>
        <dbReference type="ARBA" id="ARBA00022553"/>
    </source>
</evidence>
<dbReference type="EMBL" id="FQXB01000007">
    <property type="protein sequence ID" value="SHH41367.1"/>
    <property type="molecule type" value="Genomic_DNA"/>
</dbReference>
<comment type="subcellular location">
    <subcellularLocation>
        <location evidence="2">Cell inner membrane</location>
        <topology evidence="2">Multi-pass membrane protein</topology>
    </subcellularLocation>
</comment>
<dbReference type="STRING" id="1508389.SAMN05444003_3075"/>
<dbReference type="CDD" id="cd00130">
    <property type="entry name" value="PAS"/>
    <property type="match status" value="1"/>
</dbReference>
<dbReference type="PANTHER" id="PTHR43047">
    <property type="entry name" value="TWO-COMPONENT HISTIDINE PROTEIN KINASE"/>
    <property type="match status" value="1"/>
</dbReference>
<feature type="modified residue" description="Phosphohistidine" evidence="14">
    <location>
        <position position="778"/>
    </location>
</feature>
<evidence type="ECO:0000256" key="9">
    <source>
        <dbReference type="ARBA" id="ARBA00022777"/>
    </source>
</evidence>
<keyword evidence="23" id="KW-1185">Reference proteome</keyword>
<evidence type="ECO:0000256" key="4">
    <source>
        <dbReference type="ARBA" id="ARBA00022475"/>
    </source>
</evidence>
<dbReference type="InterPro" id="IPR000700">
    <property type="entry name" value="PAS-assoc_C"/>
</dbReference>
<dbReference type="Gene3D" id="3.30.565.10">
    <property type="entry name" value="Histidine kinase-like ATPase, C-terminal domain"/>
    <property type="match status" value="1"/>
</dbReference>
<dbReference type="Gene3D" id="1.20.120.160">
    <property type="entry name" value="HPT domain"/>
    <property type="match status" value="1"/>
</dbReference>
<proteinExistence type="predicted"/>
<keyword evidence="5" id="KW-0997">Cell inner membrane</keyword>
<dbReference type="SUPFAM" id="SSF47226">
    <property type="entry name" value="Histidine-containing phosphotransfer domain, HPT domain"/>
    <property type="match status" value="1"/>
</dbReference>
<dbReference type="Pfam" id="PF01627">
    <property type="entry name" value="Hpt"/>
    <property type="match status" value="1"/>
</dbReference>
<evidence type="ECO:0000256" key="10">
    <source>
        <dbReference type="ARBA" id="ARBA00022840"/>
    </source>
</evidence>
<keyword evidence="12" id="KW-0902">Two-component regulatory system</keyword>
<evidence type="ECO:0000256" key="16">
    <source>
        <dbReference type="SAM" id="Phobius"/>
    </source>
</evidence>
<dbReference type="PROSITE" id="PS50109">
    <property type="entry name" value="HIS_KIN"/>
    <property type="match status" value="1"/>
</dbReference>
<dbReference type="Gene3D" id="3.40.50.2300">
    <property type="match status" value="1"/>
</dbReference>
<comment type="catalytic activity">
    <reaction evidence="1">
        <text>ATP + protein L-histidine = ADP + protein N-phospho-L-histidine.</text>
        <dbReference type="EC" id="2.7.13.3"/>
    </reaction>
</comment>
<dbReference type="Pfam" id="PF02518">
    <property type="entry name" value="HATPase_c"/>
    <property type="match status" value="1"/>
</dbReference>
<dbReference type="SUPFAM" id="SSF52172">
    <property type="entry name" value="CheY-like"/>
    <property type="match status" value="1"/>
</dbReference>
<evidence type="ECO:0000259" key="17">
    <source>
        <dbReference type="PROSITE" id="PS50109"/>
    </source>
</evidence>
<keyword evidence="7" id="KW-0808">Transferase</keyword>
<accession>A0A1M5SSF7</accession>
<evidence type="ECO:0000256" key="7">
    <source>
        <dbReference type="ARBA" id="ARBA00022679"/>
    </source>
</evidence>
<dbReference type="InterPro" id="IPR004358">
    <property type="entry name" value="Sig_transdc_His_kin-like_C"/>
</dbReference>
<dbReference type="CDD" id="cd00082">
    <property type="entry name" value="HisKA"/>
    <property type="match status" value="1"/>
</dbReference>
<evidence type="ECO:0000256" key="1">
    <source>
        <dbReference type="ARBA" id="ARBA00000085"/>
    </source>
</evidence>
<sequence length="830" mass="91565">MSQFQESRRRGRQIFMILATLLCIAAVVLFARNVREEIDQLEAARSDNIQWTLSQIEVEFLEYWIALASAVEKENGDLISVRREFDVFYSRITTVNNGQLFSGLRLEEGFSEHLNLVNAFLTSSVAFIDGSDEELLDSLKDMQTATENVRPEVRALANSGLNFFAELADRQRLAFSAALARLGYIVAGLIVLLSGLILYLSWLNTRSRKQQRDTLEVNERINTIISTSLDGVIVANIRGEILEFNNASEEIFGHYAEDVFGKNIGDVIVPEHLKAGHEAGMQRMKENGEKHVVGHGRVQLEAVRKNGELFPVELAIQSAETEDGELFIAFLRDISEKVAAELELVQARDKALESEKAKSEFLAVMSHEIRTPLNGLLGNLSLLKDTNIGKDQREYIANMETSGRLLLSHVTGVLDITRYDSGSLEQSRRPMEIEPFLQDLLDSQSGQADAHNTQLEWVWKGKSVGTVNSDPDLLQPVLLNLIGNAVKFTKNGQVRIEIEKVGGSEGQPELEFRVSDNGIGIEPEKLDMVFDDFVTGNISFNRSSGGTGLGLGIARRYAEALGGTVTVESKIGKGSTFTFRAPFHTLMDTDTADELEKTVKQKPLNILVVEDNEINSQVAREMLKKMGHSVTEAADGRAGVEAAEDTAFDLIFMDITMPVMDGREATRTIRSSQGKSANAPIVALTANVVEADREAIISDGINEVLSKPISRTKLAEALRDVIAPTSHSVLDTDQLQELLELLGTEGFETTLARFRDEGEAFLASLPALEGKDLIESAHKFAGSAAMIGASELHEALKSLEGFAKNGEFNHIQSTKRTLLEVWARVREELS</sequence>
<dbReference type="PROSITE" id="PS50110">
    <property type="entry name" value="RESPONSE_REGULATORY"/>
    <property type="match status" value="1"/>
</dbReference>
<dbReference type="InterPro" id="IPR011006">
    <property type="entry name" value="CheY-like_superfamily"/>
</dbReference>
<dbReference type="SMART" id="SM00388">
    <property type="entry name" value="HisKA"/>
    <property type="match status" value="1"/>
</dbReference>
<evidence type="ECO:0000256" key="3">
    <source>
        <dbReference type="ARBA" id="ARBA00012438"/>
    </source>
</evidence>
<evidence type="ECO:0000256" key="12">
    <source>
        <dbReference type="ARBA" id="ARBA00023012"/>
    </source>
</evidence>
<keyword evidence="10" id="KW-0547">Nucleotide-binding</keyword>
<dbReference type="InterPro" id="IPR036641">
    <property type="entry name" value="HPT_dom_sf"/>
</dbReference>
<evidence type="ECO:0000256" key="11">
    <source>
        <dbReference type="ARBA" id="ARBA00022989"/>
    </source>
</evidence>
<evidence type="ECO:0000256" key="8">
    <source>
        <dbReference type="ARBA" id="ARBA00022692"/>
    </source>
</evidence>
<evidence type="ECO:0000256" key="15">
    <source>
        <dbReference type="PROSITE-ProRule" id="PRU00169"/>
    </source>
</evidence>
<dbReference type="InterPro" id="IPR008207">
    <property type="entry name" value="Sig_transdc_His_kin_Hpt_dom"/>
</dbReference>
<dbReference type="InterPro" id="IPR003594">
    <property type="entry name" value="HATPase_dom"/>
</dbReference>
<dbReference type="InterPro" id="IPR036890">
    <property type="entry name" value="HATPase_C_sf"/>
</dbReference>
<evidence type="ECO:0000259" key="21">
    <source>
        <dbReference type="PROSITE" id="PS50894"/>
    </source>
</evidence>
<keyword evidence="6 15" id="KW-0597">Phosphoprotein</keyword>
<dbReference type="SUPFAM" id="SSF55785">
    <property type="entry name" value="PYP-like sensor domain (PAS domain)"/>
    <property type="match status" value="1"/>
</dbReference>
<evidence type="ECO:0000259" key="20">
    <source>
        <dbReference type="PROSITE" id="PS50113"/>
    </source>
</evidence>
<keyword evidence="11 16" id="KW-1133">Transmembrane helix</keyword>
<dbReference type="PANTHER" id="PTHR43047:SF64">
    <property type="entry name" value="HISTIDINE KINASE CONTAINING CHEY-HOMOLOGOUS RECEIVER DOMAIN AND PAS DOMAIN-RELATED"/>
    <property type="match status" value="1"/>
</dbReference>
<dbReference type="AlphaFoldDB" id="A0A1M5SSF7"/>
<feature type="domain" description="Histidine kinase" evidence="17">
    <location>
        <begin position="364"/>
        <end position="585"/>
    </location>
</feature>
<feature type="domain" description="PAS" evidence="19">
    <location>
        <begin position="217"/>
        <end position="288"/>
    </location>
</feature>
<dbReference type="PRINTS" id="PR00344">
    <property type="entry name" value="BCTRLSENSOR"/>
</dbReference>
<dbReference type="CDD" id="cd17546">
    <property type="entry name" value="REC_hyHK_CKI1_RcsC-like"/>
    <property type="match status" value="1"/>
</dbReference>
<name>A0A1M5SSF7_9RHOB</name>
<evidence type="ECO:0000256" key="14">
    <source>
        <dbReference type="PROSITE-ProRule" id="PRU00110"/>
    </source>
</evidence>
<dbReference type="SUPFAM" id="SSF47384">
    <property type="entry name" value="Homodimeric domain of signal transducing histidine kinase"/>
    <property type="match status" value="1"/>
</dbReference>
<evidence type="ECO:0000256" key="5">
    <source>
        <dbReference type="ARBA" id="ARBA00022519"/>
    </source>
</evidence>
<dbReference type="InterPro" id="IPR001789">
    <property type="entry name" value="Sig_transdc_resp-reg_receiver"/>
</dbReference>
<feature type="domain" description="PAC" evidence="20">
    <location>
        <begin position="296"/>
        <end position="346"/>
    </location>
</feature>
<dbReference type="SMART" id="SM00387">
    <property type="entry name" value="HATPase_c"/>
    <property type="match status" value="1"/>
</dbReference>
<dbReference type="EC" id="2.7.13.3" evidence="3"/>
<dbReference type="InterPro" id="IPR035965">
    <property type="entry name" value="PAS-like_dom_sf"/>
</dbReference>
<dbReference type="GO" id="GO:0000155">
    <property type="term" value="F:phosphorelay sensor kinase activity"/>
    <property type="evidence" value="ECO:0007669"/>
    <property type="project" value="InterPro"/>
</dbReference>
<dbReference type="Gene3D" id="1.10.287.130">
    <property type="match status" value="1"/>
</dbReference>
<evidence type="ECO:0000256" key="2">
    <source>
        <dbReference type="ARBA" id="ARBA00004429"/>
    </source>
</evidence>
<keyword evidence="8 16" id="KW-0812">Transmembrane</keyword>
<dbReference type="InterPro" id="IPR003661">
    <property type="entry name" value="HisK_dim/P_dom"/>
</dbReference>
<keyword evidence="10" id="KW-0067">ATP-binding</keyword>
<gene>
    <name evidence="22" type="ORF">SAMN05444003_3075</name>
</gene>
<evidence type="ECO:0000313" key="23">
    <source>
        <dbReference type="Proteomes" id="UP000184074"/>
    </source>
</evidence>
<dbReference type="SMART" id="SM00091">
    <property type="entry name" value="PAS"/>
    <property type="match status" value="1"/>
</dbReference>
<dbReference type="PROSITE" id="PS50113">
    <property type="entry name" value="PAC"/>
    <property type="match status" value="1"/>
</dbReference>
<feature type="transmembrane region" description="Helical" evidence="16">
    <location>
        <begin position="12"/>
        <end position="31"/>
    </location>
</feature>
<dbReference type="PROSITE" id="PS50894">
    <property type="entry name" value="HPT"/>
    <property type="match status" value="1"/>
</dbReference>